<gene>
    <name evidence="4" type="ORF">G4L39_12310</name>
</gene>
<dbReference type="AlphaFoldDB" id="A0A6M1S4F3"/>
<dbReference type="PANTHER" id="PTHR43818:SF11">
    <property type="entry name" value="BCDNA.GH03377"/>
    <property type="match status" value="1"/>
</dbReference>
<dbReference type="SUPFAM" id="SSF55347">
    <property type="entry name" value="Glyceraldehyde-3-phosphate dehydrogenase-like, C-terminal domain"/>
    <property type="match status" value="1"/>
</dbReference>
<evidence type="ECO:0000259" key="3">
    <source>
        <dbReference type="Pfam" id="PF22725"/>
    </source>
</evidence>
<dbReference type="EMBL" id="JAAKYA010000082">
    <property type="protein sequence ID" value="NGO40170.1"/>
    <property type="molecule type" value="Genomic_DNA"/>
</dbReference>
<dbReference type="PANTHER" id="PTHR43818">
    <property type="entry name" value="BCDNA.GH03377"/>
    <property type="match status" value="1"/>
</dbReference>
<dbReference type="GO" id="GO:0000166">
    <property type="term" value="F:nucleotide binding"/>
    <property type="evidence" value="ECO:0007669"/>
    <property type="project" value="InterPro"/>
</dbReference>
<dbReference type="Gene3D" id="3.40.50.720">
    <property type="entry name" value="NAD(P)-binding Rossmann-like Domain"/>
    <property type="match status" value="1"/>
</dbReference>
<evidence type="ECO:0000256" key="1">
    <source>
        <dbReference type="ARBA" id="ARBA00023002"/>
    </source>
</evidence>
<feature type="domain" description="Gfo/Idh/MocA-like oxidoreductase N-terminal" evidence="2">
    <location>
        <begin position="6"/>
        <end position="124"/>
    </location>
</feature>
<organism evidence="4 5">
    <name type="scientific">Limisphaera ngatamarikiensis</name>
    <dbReference type="NCBI Taxonomy" id="1324935"/>
    <lineage>
        <taxon>Bacteria</taxon>
        <taxon>Pseudomonadati</taxon>
        <taxon>Verrucomicrobiota</taxon>
        <taxon>Verrucomicrobiia</taxon>
        <taxon>Limisphaerales</taxon>
        <taxon>Limisphaeraceae</taxon>
        <taxon>Limisphaera</taxon>
    </lineage>
</organism>
<dbReference type="InterPro" id="IPR050463">
    <property type="entry name" value="Gfo/Idh/MocA_oxidrdct_glycsds"/>
</dbReference>
<dbReference type="InterPro" id="IPR055170">
    <property type="entry name" value="GFO_IDH_MocA-like_dom"/>
</dbReference>
<protein>
    <submittedName>
        <fullName evidence="4">Gfo/Idh/MocA family oxidoreductase</fullName>
    </submittedName>
</protein>
<dbReference type="Gene3D" id="3.30.360.10">
    <property type="entry name" value="Dihydrodipicolinate Reductase, domain 2"/>
    <property type="match status" value="1"/>
</dbReference>
<dbReference type="Pfam" id="PF01408">
    <property type="entry name" value="GFO_IDH_MocA"/>
    <property type="match status" value="1"/>
</dbReference>
<dbReference type="GO" id="GO:0016491">
    <property type="term" value="F:oxidoreductase activity"/>
    <property type="evidence" value="ECO:0007669"/>
    <property type="project" value="UniProtKB-KW"/>
</dbReference>
<accession>A0A6M1S4F3</accession>
<feature type="domain" description="GFO/IDH/MocA-like oxidoreductase" evidence="3">
    <location>
        <begin position="135"/>
        <end position="264"/>
    </location>
</feature>
<evidence type="ECO:0000259" key="2">
    <source>
        <dbReference type="Pfam" id="PF01408"/>
    </source>
</evidence>
<evidence type="ECO:0000313" key="4">
    <source>
        <dbReference type="EMBL" id="NGO40170.1"/>
    </source>
</evidence>
<dbReference type="RefSeq" id="WP_165108488.1">
    <property type="nucleotide sequence ID" value="NZ_JAAKYA010000082.1"/>
</dbReference>
<name>A0A6M1S4F3_9BACT</name>
<keyword evidence="5" id="KW-1185">Reference proteome</keyword>
<dbReference type="Proteomes" id="UP000477311">
    <property type="component" value="Unassembled WGS sequence"/>
</dbReference>
<dbReference type="Pfam" id="PF22725">
    <property type="entry name" value="GFO_IDH_MocA_C3"/>
    <property type="match status" value="1"/>
</dbReference>
<reference evidence="4 5" key="1">
    <citation type="submission" date="2020-02" db="EMBL/GenBank/DDBJ databases">
        <title>Draft genome sequence of Limisphaera ngatamarikiensis NGM72.4T, a thermophilic Verrucomicrobia grouped in subdivision 3.</title>
        <authorList>
            <person name="Carere C.R."/>
            <person name="Steen J."/>
            <person name="Hugenholtz P."/>
            <person name="Stott M.B."/>
        </authorList>
    </citation>
    <scope>NUCLEOTIDE SEQUENCE [LARGE SCALE GENOMIC DNA]</scope>
    <source>
        <strain evidence="4 5">NGM72.4</strain>
    </source>
</reference>
<dbReference type="SUPFAM" id="SSF51735">
    <property type="entry name" value="NAD(P)-binding Rossmann-fold domains"/>
    <property type="match status" value="1"/>
</dbReference>
<proteinExistence type="predicted"/>
<comment type="caution">
    <text evidence="4">The sequence shown here is derived from an EMBL/GenBank/DDBJ whole genome shotgun (WGS) entry which is preliminary data.</text>
</comment>
<evidence type="ECO:0000313" key="5">
    <source>
        <dbReference type="Proteomes" id="UP000477311"/>
    </source>
</evidence>
<dbReference type="InterPro" id="IPR000683">
    <property type="entry name" value="Gfo/Idh/MocA-like_OxRdtase_N"/>
</dbReference>
<keyword evidence="1" id="KW-0560">Oxidoreductase</keyword>
<dbReference type="InterPro" id="IPR036291">
    <property type="entry name" value="NAD(P)-bd_dom_sf"/>
</dbReference>
<sequence>MSTSPINVALIGCGAIALQNHLPGLALCKDVRLKAICDADPARLEAARQTTGAEIASTRFESIVSRDDIHAVIIATPNDTHAPIALAALAHGKHVLCEKPLALNARQAWEMVRAAEAAGVRHMTAFTYRFVPAMRYLASRIHAGDLGQPYHFRACRLQDWGSRPLGWRQSRARAGTGELGDMLSHRLDFGHWLMGPIHRLCAHWRRWHATRGGQPNELDEWVAVLADFRNGATGVWESSKLATGRGESWQSPDTVELNGSHATFLYDTRQWNRLWLGRPGQTDLEPLDVPREFWTWPGSPRDPARGNPLITFRHDQTWEFIQAIREERPCAVTFRDGARVQEVMDAIAQSAEHHQWIELPPWTETP</sequence>